<name>A0A392UN67_9FABA</name>
<dbReference type="PANTHER" id="PTHR33223:SF10">
    <property type="entry name" value="AMINOTRANSFERASE-LIKE PLANT MOBILE DOMAIN-CONTAINING PROTEIN"/>
    <property type="match status" value="1"/>
</dbReference>
<feature type="non-terminal residue" evidence="1">
    <location>
        <position position="1"/>
    </location>
</feature>
<feature type="non-terminal residue" evidence="1">
    <location>
        <position position="78"/>
    </location>
</feature>
<accession>A0A392UN67</accession>
<proteinExistence type="predicted"/>
<sequence length="78" mass="8898">RPPALPPYDGLTDPDDHISAIHATLDFRRANGAIRCRLFPTTLRKGVMAWYQSLAPQSISSWRDLSNQFCRHFTASRK</sequence>
<evidence type="ECO:0000313" key="2">
    <source>
        <dbReference type="Proteomes" id="UP000265520"/>
    </source>
</evidence>
<evidence type="ECO:0008006" key="3">
    <source>
        <dbReference type="Google" id="ProtNLM"/>
    </source>
</evidence>
<organism evidence="1 2">
    <name type="scientific">Trifolium medium</name>
    <dbReference type="NCBI Taxonomy" id="97028"/>
    <lineage>
        <taxon>Eukaryota</taxon>
        <taxon>Viridiplantae</taxon>
        <taxon>Streptophyta</taxon>
        <taxon>Embryophyta</taxon>
        <taxon>Tracheophyta</taxon>
        <taxon>Spermatophyta</taxon>
        <taxon>Magnoliopsida</taxon>
        <taxon>eudicotyledons</taxon>
        <taxon>Gunneridae</taxon>
        <taxon>Pentapetalae</taxon>
        <taxon>rosids</taxon>
        <taxon>fabids</taxon>
        <taxon>Fabales</taxon>
        <taxon>Fabaceae</taxon>
        <taxon>Papilionoideae</taxon>
        <taxon>50 kb inversion clade</taxon>
        <taxon>NPAAA clade</taxon>
        <taxon>Hologalegina</taxon>
        <taxon>IRL clade</taxon>
        <taxon>Trifolieae</taxon>
        <taxon>Trifolium</taxon>
    </lineage>
</organism>
<comment type="caution">
    <text evidence="1">The sequence shown here is derived from an EMBL/GenBank/DDBJ whole genome shotgun (WGS) entry which is preliminary data.</text>
</comment>
<dbReference type="PANTHER" id="PTHR33223">
    <property type="entry name" value="CCHC-TYPE DOMAIN-CONTAINING PROTEIN"/>
    <property type="match status" value="1"/>
</dbReference>
<reference evidence="1 2" key="1">
    <citation type="journal article" date="2018" name="Front. Plant Sci.">
        <title>Red Clover (Trifolium pratense) and Zigzag Clover (T. medium) - A Picture of Genomic Similarities and Differences.</title>
        <authorList>
            <person name="Dluhosova J."/>
            <person name="Istvanek J."/>
            <person name="Nedelnik J."/>
            <person name="Repkova J."/>
        </authorList>
    </citation>
    <scope>NUCLEOTIDE SEQUENCE [LARGE SCALE GENOMIC DNA]</scope>
    <source>
        <strain evidence="2">cv. 10/8</strain>
        <tissue evidence="1">Leaf</tissue>
    </source>
</reference>
<keyword evidence="2" id="KW-1185">Reference proteome</keyword>
<dbReference type="Proteomes" id="UP000265520">
    <property type="component" value="Unassembled WGS sequence"/>
</dbReference>
<dbReference type="EMBL" id="LXQA010846546">
    <property type="protein sequence ID" value="MCI73790.1"/>
    <property type="molecule type" value="Genomic_DNA"/>
</dbReference>
<dbReference type="AlphaFoldDB" id="A0A392UN67"/>
<protein>
    <recommendedName>
        <fullName evidence="3">Retrotransposon gag domain-containing protein</fullName>
    </recommendedName>
</protein>
<evidence type="ECO:0000313" key="1">
    <source>
        <dbReference type="EMBL" id="MCI73790.1"/>
    </source>
</evidence>